<gene>
    <name evidence="1" type="ORF">K488DRAFT_49635</name>
</gene>
<dbReference type="EMBL" id="MU273542">
    <property type="protein sequence ID" value="KAI0032585.1"/>
    <property type="molecule type" value="Genomic_DNA"/>
</dbReference>
<reference evidence="1" key="2">
    <citation type="journal article" date="2022" name="New Phytol.">
        <title>Evolutionary transition to the ectomycorrhizal habit in the genomes of a hyperdiverse lineage of mushroom-forming fungi.</title>
        <authorList>
            <person name="Looney B."/>
            <person name="Miyauchi S."/>
            <person name="Morin E."/>
            <person name="Drula E."/>
            <person name="Courty P.E."/>
            <person name="Kohler A."/>
            <person name="Kuo A."/>
            <person name="LaButti K."/>
            <person name="Pangilinan J."/>
            <person name="Lipzen A."/>
            <person name="Riley R."/>
            <person name="Andreopoulos W."/>
            <person name="He G."/>
            <person name="Johnson J."/>
            <person name="Nolan M."/>
            <person name="Tritt A."/>
            <person name="Barry K.W."/>
            <person name="Grigoriev I.V."/>
            <person name="Nagy L.G."/>
            <person name="Hibbett D."/>
            <person name="Henrissat B."/>
            <person name="Matheny P.B."/>
            <person name="Labbe J."/>
            <person name="Martin F.M."/>
        </authorList>
    </citation>
    <scope>NUCLEOTIDE SEQUENCE</scope>
    <source>
        <strain evidence="1">EC-137</strain>
    </source>
</reference>
<evidence type="ECO:0000313" key="1">
    <source>
        <dbReference type="EMBL" id="KAI0032585.1"/>
    </source>
</evidence>
<keyword evidence="1" id="KW-0378">Hydrolase</keyword>
<evidence type="ECO:0000313" key="2">
    <source>
        <dbReference type="Proteomes" id="UP000814128"/>
    </source>
</evidence>
<comment type="caution">
    <text evidence="1">The sequence shown here is derived from an EMBL/GenBank/DDBJ whole genome shotgun (WGS) entry which is preliminary data.</text>
</comment>
<proteinExistence type="predicted"/>
<protein>
    <submittedName>
        <fullName evidence="1">Carbon-nitrogen hydrolase</fullName>
    </submittedName>
</protein>
<reference evidence="1" key="1">
    <citation type="submission" date="2021-02" db="EMBL/GenBank/DDBJ databases">
        <authorList>
            <consortium name="DOE Joint Genome Institute"/>
            <person name="Ahrendt S."/>
            <person name="Looney B.P."/>
            <person name="Miyauchi S."/>
            <person name="Morin E."/>
            <person name="Drula E."/>
            <person name="Courty P.E."/>
            <person name="Chicoki N."/>
            <person name="Fauchery L."/>
            <person name="Kohler A."/>
            <person name="Kuo A."/>
            <person name="Labutti K."/>
            <person name="Pangilinan J."/>
            <person name="Lipzen A."/>
            <person name="Riley R."/>
            <person name="Andreopoulos W."/>
            <person name="He G."/>
            <person name="Johnson J."/>
            <person name="Barry K.W."/>
            <person name="Grigoriev I.V."/>
            <person name="Nagy L."/>
            <person name="Hibbett D."/>
            <person name="Henrissat B."/>
            <person name="Matheny P.B."/>
            <person name="Labbe J."/>
            <person name="Martin F."/>
        </authorList>
    </citation>
    <scope>NUCLEOTIDE SEQUENCE</scope>
    <source>
        <strain evidence="1">EC-137</strain>
    </source>
</reference>
<name>A0ACB8QLP9_9AGAM</name>
<sequence>MTASTRTRIGVVQFSPKHGDVEANFAKARELIASIEPGSLDLLCFPEMAFTGYTFSADTIRPYLEDADTGPTAAFLSSLSRNLRTHVAAGFPLALAPSESRTPRLADPSAPSDDIYGRHLDANPVGANAALLLRPDGVLAALHRKLNLFRLDVPWAQAGEKFTTVDLGPPLGRVTLAICMDLNPALDAAHESVFEVAEHCVREGTTLLVLLNAWLDSREDTDTHEDWCTLQYWAYRLHPLCAEREGAPEETLVVICNRTGSEDGLTFAGSSALLRCKRGAGRAQILGVMGRDEEGVHVWTVCQQHTRTDLD</sequence>
<organism evidence="1 2">
    <name type="scientific">Vararia minispora EC-137</name>
    <dbReference type="NCBI Taxonomy" id="1314806"/>
    <lineage>
        <taxon>Eukaryota</taxon>
        <taxon>Fungi</taxon>
        <taxon>Dikarya</taxon>
        <taxon>Basidiomycota</taxon>
        <taxon>Agaricomycotina</taxon>
        <taxon>Agaricomycetes</taxon>
        <taxon>Russulales</taxon>
        <taxon>Lachnocladiaceae</taxon>
        <taxon>Vararia</taxon>
    </lineage>
</organism>
<keyword evidence="2" id="KW-1185">Reference proteome</keyword>
<dbReference type="Proteomes" id="UP000814128">
    <property type="component" value="Unassembled WGS sequence"/>
</dbReference>
<accession>A0ACB8QLP9</accession>